<evidence type="ECO:0000313" key="1">
    <source>
        <dbReference type="EMBL" id="MCI2260597.1"/>
    </source>
</evidence>
<dbReference type="RefSeq" id="WP_353949508.1">
    <property type="nucleotide sequence ID" value="NZ_CP131914.1"/>
</dbReference>
<proteinExistence type="predicted"/>
<organism evidence="2">
    <name type="scientific">Xanthomonas indica</name>
    <dbReference type="NCBI Taxonomy" id="2912242"/>
    <lineage>
        <taxon>Bacteria</taxon>
        <taxon>Pseudomonadati</taxon>
        <taxon>Pseudomonadota</taxon>
        <taxon>Gammaproteobacteria</taxon>
        <taxon>Lysobacterales</taxon>
        <taxon>Lysobacteraceae</taxon>
        <taxon>Xanthomonas</taxon>
    </lineage>
</organism>
<reference evidence="1" key="2">
    <citation type="submission" date="2022-01" db="EMBL/GenBank/DDBJ databases">
        <authorList>
            <person name="Rana R."/>
            <person name="Patil P.B."/>
        </authorList>
    </citation>
    <scope>NUCLEOTIDE SEQUENCE</scope>
    <source>
        <strain evidence="1">PPL560</strain>
    </source>
</reference>
<reference evidence="2" key="3">
    <citation type="submission" date="2023-08" db="EMBL/GenBank/DDBJ databases">
        <title>Complete genome sequence of Xanthomonas indica.</title>
        <authorList>
            <person name="Patil P.B."/>
            <person name="Rana R."/>
        </authorList>
    </citation>
    <scope>NUCLEOTIDE SEQUENCE</scope>
    <source>
        <strain evidence="2">PPL560</strain>
    </source>
</reference>
<dbReference type="EMBL" id="JAKJPQ010000002">
    <property type="protein sequence ID" value="MCI2260597.1"/>
    <property type="molecule type" value="Genomic_DNA"/>
</dbReference>
<reference evidence="1 3" key="1">
    <citation type="journal article" date="2022" name="Curr. Microbiol.">
        <title>Xanthomonas indica sp. nov., a Novel Member of Non-Pathogenic Xanthomonas Community from Healthy Rice Seeds.</title>
        <authorList>
            <person name="Rana R."/>
            <person name="Madhavan V.N."/>
            <person name="Saroha T."/>
            <person name="Bansal K."/>
            <person name="Kaur A."/>
            <person name="Sonti R.V."/>
            <person name="Patel H.K."/>
            <person name="Patil P.B."/>
        </authorList>
    </citation>
    <scope>NUCLEOTIDE SEQUENCE [LARGE SCALE GENOMIC DNA]</scope>
    <source>
        <strain evidence="1 3">PPL560</strain>
    </source>
</reference>
<dbReference type="EMBL" id="CP131914">
    <property type="protein sequence ID" value="XCI81122.1"/>
    <property type="molecule type" value="Genomic_DNA"/>
</dbReference>
<dbReference type="AlphaFoldDB" id="A0AAU8I788"/>
<gene>
    <name evidence="1" type="ORF">L3V74_03505</name>
    <name evidence="2" type="ORF">Q7W82_02870</name>
</gene>
<name>A0AAU8I788_9XANT</name>
<dbReference type="Proteomes" id="UP001430647">
    <property type="component" value="Unassembled WGS sequence"/>
</dbReference>
<accession>A0AAU8I788</accession>
<evidence type="ECO:0000313" key="3">
    <source>
        <dbReference type="Proteomes" id="UP001430647"/>
    </source>
</evidence>
<evidence type="ECO:0008006" key="4">
    <source>
        <dbReference type="Google" id="ProtNLM"/>
    </source>
</evidence>
<protein>
    <recommendedName>
        <fullName evidence="4">GIY-YIG domain-containing protein</fullName>
    </recommendedName>
</protein>
<sequence>MAIKKRKNSKKPSTKQLTQKVWSGVDWTVHYGNLKRGAGRPGKVSRLFKYLGEKIPYESLDDVRKHFVSDGTPAQGVYIAHDSMGTPRYIGRGNVFKRLSDRKKAHMLELVYFSFYIVEDKQHEREIETLLIRAAGDQLEFNDRKKRIGIHPGNVRDYEPGTAFYERQYKKGRRSKE</sequence>
<dbReference type="KEGG" id="xin:Q7W82_02870"/>
<evidence type="ECO:0000313" key="2">
    <source>
        <dbReference type="EMBL" id="XCI81122.1"/>
    </source>
</evidence>
<keyword evidence="3" id="KW-1185">Reference proteome</keyword>